<dbReference type="Proteomes" id="UP000324897">
    <property type="component" value="Unassembled WGS sequence"/>
</dbReference>
<protein>
    <recommendedName>
        <fullName evidence="12">Aurora kinase</fullName>
        <ecNumber evidence="12">2.7.11.1</ecNumber>
    </recommendedName>
</protein>
<feature type="binding site" evidence="9">
    <location>
        <position position="157"/>
    </location>
    <ligand>
        <name>ATP</name>
        <dbReference type="ChEBI" id="CHEBI:30616"/>
    </ligand>
</feature>
<dbReference type="FunFam" id="3.30.200.20:FF:000042">
    <property type="entry name" value="Aurora kinase A"/>
    <property type="match status" value="1"/>
</dbReference>
<keyword evidence="2 12" id="KW-0808">Transferase</keyword>
<comment type="similarity">
    <text evidence="12">Belongs to the protein kinase superfamily. Ser/Thr protein kinase family. Aurora subfamily.</text>
</comment>
<dbReference type="EC" id="2.7.11.1" evidence="12"/>
<keyword evidence="5 9" id="KW-0067">ATP-binding</keyword>
<evidence type="ECO:0000256" key="11">
    <source>
        <dbReference type="PROSITE-ProRule" id="PRU10141"/>
    </source>
</evidence>
<comment type="catalytic activity">
    <reaction evidence="6 12">
        <text>L-threonyl-[protein] + ATP = O-phospho-L-threonyl-[protein] + ADP + H(+)</text>
        <dbReference type="Rhea" id="RHEA:46608"/>
        <dbReference type="Rhea" id="RHEA-COMP:11060"/>
        <dbReference type="Rhea" id="RHEA-COMP:11605"/>
        <dbReference type="ChEBI" id="CHEBI:15378"/>
        <dbReference type="ChEBI" id="CHEBI:30013"/>
        <dbReference type="ChEBI" id="CHEBI:30616"/>
        <dbReference type="ChEBI" id="CHEBI:61977"/>
        <dbReference type="ChEBI" id="CHEBI:456216"/>
        <dbReference type="EC" id="2.7.11.1"/>
    </reaction>
</comment>
<dbReference type="InterPro" id="IPR000719">
    <property type="entry name" value="Prot_kinase_dom"/>
</dbReference>
<evidence type="ECO:0000256" key="12">
    <source>
        <dbReference type="RuleBase" id="RU367134"/>
    </source>
</evidence>
<comment type="caution">
    <text evidence="15">The sequence shown here is derived from an EMBL/GenBank/DDBJ whole genome shotgun (WGS) entry which is preliminary data.</text>
</comment>
<dbReference type="Gene3D" id="1.10.510.10">
    <property type="entry name" value="Transferase(Phosphotransferase) domain 1"/>
    <property type="match status" value="1"/>
</dbReference>
<dbReference type="Pfam" id="PF00069">
    <property type="entry name" value="Pkinase"/>
    <property type="match status" value="1"/>
</dbReference>
<evidence type="ECO:0000256" key="10">
    <source>
        <dbReference type="PIRSR" id="PIRSR630616-3"/>
    </source>
</evidence>
<organism evidence="15 16">
    <name type="scientific">Eragrostis curvula</name>
    <name type="common">weeping love grass</name>
    <dbReference type="NCBI Taxonomy" id="38414"/>
    <lineage>
        <taxon>Eukaryota</taxon>
        <taxon>Viridiplantae</taxon>
        <taxon>Streptophyta</taxon>
        <taxon>Embryophyta</taxon>
        <taxon>Tracheophyta</taxon>
        <taxon>Spermatophyta</taxon>
        <taxon>Magnoliopsida</taxon>
        <taxon>Liliopsida</taxon>
        <taxon>Poales</taxon>
        <taxon>Poaceae</taxon>
        <taxon>PACMAD clade</taxon>
        <taxon>Chloridoideae</taxon>
        <taxon>Eragrostideae</taxon>
        <taxon>Eragrostidinae</taxon>
        <taxon>Eragrostis</taxon>
    </lineage>
</organism>
<feature type="domain" description="Protein kinase" evidence="14">
    <location>
        <begin position="16"/>
        <end position="267"/>
    </location>
</feature>
<evidence type="ECO:0000256" key="2">
    <source>
        <dbReference type="ARBA" id="ARBA00022679"/>
    </source>
</evidence>
<feature type="region of interest" description="Disordered" evidence="13">
    <location>
        <begin position="289"/>
        <end position="310"/>
    </location>
</feature>
<evidence type="ECO:0000313" key="15">
    <source>
        <dbReference type="EMBL" id="TVT97136.1"/>
    </source>
</evidence>
<evidence type="ECO:0000256" key="3">
    <source>
        <dbReference type="ARBA" id="ARBA00022741"/>
    </source>
</evidence>
<name>A0A5J9SEF0_9POAL</name>
<dbReference type="GO" id="GO:0005524">
    <property type="term" value="F:ATP binding"/>
    <property type="evidence" value="ECO:0007669"/>
    <property type="project" value="UniProtKB-UniRule"/>
</dbReference>
<dbReference type="PROSITE" id="PS00107">
    <property type="entry name" value="PROTEIN_KINASE_ATP"/>
    <property type="match status" value="1"/>
</dbReference>
<dbReference type="FunFam" id="1.10.510.10:FF:000235">
    <property type="entry name" value="Serine/threonine-protein kinase ark1"/>
    <property type="match status" value="1"/>
</dbReference>
<dbReference type="GO" id="GO:0004674">
    <property type="term" value="F:protein serine/threonine kinase activity"/>
    <property type="evidence" value="ECO:0007669"/>
    <property type="project" value="UniProtKB-KW"/>
</dbReference>
<dbReference type="InterPro" id="IPR011009">
    <property type="entry name" value="Kinase-like_dom_sf"/>
</dbReference>
<dbReference type="SMART" id="SM00220">
    <property type="entry name" value="S_TKc"/>
    <property type="match status" value="1"/>
</dbReference>
<accession>A0A5J9SEF0</accession>
<keyword evidence="4 12" id="KW-0418">Kinase</keyword>
<evidence type="ECO:0000313" key="16">
    <source>
        <dbReference type="Proteomes" id="UP000324897"/>
    </source>
</evidence>
<feature type="binding site" evidence="9">
    <location>
        <begin position="143"/>
        <end position="144"/>
    </location>
    <ligand>
        <name>ATP</name>
        <dbReference type="ChEBI" id="CHEBI:30616"/>
    </ligand>
</feature>
<evidence type="ECO:0000256" key="5">
    <source>
        <dbReference type="ARBA" id="ARBA00022840"/>
    </source>
</evidence>
<dbReference type="PROSITE" id="PS00108">
    <property type="entry name" value="PROTEIN_KINASE_ST"/>
    <property type="match status" value="1"/>
</dbReference>
<dbReference type="InterPro" id="IPR030616">
    <property type="entry name" value="Aur-like"/>
</dbReference>
<dbReference type="Gramene" id="TVT97136">
    <property type="protein sequence ID" value="TVT97136"/>
    <property type="gene ID" value="EJB05_57624"/>
</dbReference>
<evidence type="ECO:0000256" key="7">
    <source>
        <dbReference type="ARBA" id="ARBA00048679"/>
    </source>
</evidence>
<reference evidence="15 16" key="1">
    <citation type="journal article" date="2019" name="Sci. Rep.">
        <title>A high-quality genome of Eragrostis curvula grass provides insights into Poaceae evolution and supports new strategies to enhance forage quality.</title>
        <authorList>
            <person name="Carballo J."/>
            <person name="Santos B.A.C.M."/>
            <person name="Zappacosta D."/>
            <person name="Garbus I."/>
            <person name="Selva J.P."/>
            <person name="Gallo C.A."/>
            <person name="Diaz A."/>
            <person name="Albertini E."/>
            <person name="Caccamo M."/>
            <person name="Echenique V."/>
        </authorList>
    </citation>
    <scope>NUCLEOTIDE SEQUENCE [LARGE SCALE GENOMIC DNA]</scope>
    <source>
        <strain evidence="16">cv. Victoria</strain>
        <tissue evidence="15">Leaf</tissue>
    </source>
</reference>
<dbReference type="Gene3D" id="3.30.200.20">
    <property type="entry name" value="Phosphorylase Kinase, domain 1"/>
    <property type="match status" value="1"/>
</dbReference>
<keyword evidence="16" id="KW-1185">Reference proteome</keyword>
<sequence length="775" mass="86065">MGPPPTACKEWSMSDFEIGKYIGEGKFGKVYVAREKKSGYVVALKVMFKAKLRKYRFHAHLRREIEIQNSLDHPNVLRLFAWFHDEERIVLVLEYAARGELYKVLRAAGRFNERTAATYAASLAGALAYCHKKQVIHRDIKPENLLLDIEGRLKIADFGWAANSNGKRHTLCGTIDYLAPEMIEKKPHDHAVDTWTLGILCYEFLYGNPPFEAAEQNHTLRMILTEDIAFPSTPYVSPQAKDLISKLLEKDPTKRISIEEMMRHPWIVMNAEPLGSCIKQKRLRQNDKAHQSEVAYASTTTPSSPSSAPTAIIVSTLPSAKRSLRGRNPSPETYPSPAAMASSLRPLPLISLLALLLLCCSPSPSASASFSLLTPSSNVSATASSAAVDQELEEPEPEPTFLEEVVDAVSEKYDWDPDADVRVWPLDLDAVRIGAMRRYEFRARAGGVAVVARFLDEEVEWRRSAAPAVEEVDVPDGIDVVPGDGAFEFEHGVRDVELVGPVELRFAGGEDGELVELQFVPSGNVTYTRLKKILVADGIALKVIGAQKVSLTHPHSIGLLPNGSLLTSSNDLSRIWLLSDTTCAPLIQVGVVGSVVVVVHENSISGGRVKTSFRSHNTMELLSDKCQGNISNRLISACLFCSISPKLTKLEKILKTWFSKRNQENSTMHFIEAKVASIPLVKFRLELERDITEDDVILENVSEWKTKPIVQRVTLDIIAKVENDERLKAISVKKVKNPFPIVDATSWSSLTSNVSFTKFLSLVLPPEPLLLDVKW</sequence>
<feature type="binding site" evidence="9 11">
    <location>
        <position position="45"/>
    </location>
    <ligand>
        <name>ATP</name>
        <dbReference type="ChEBI" id="CHEBI:30616"/>
    </ligand>
</feature>
<evidence type="ECO:0000256" key="13">
    <source>
        <dbReference type="SAM" id="MobiDB-lite"/>
    </source>
</evidence>
<feature type="compositionally biased region" description="Low complexity" evidence="13">
    <location>
        <begin position="297"/>
        <end position="310"/>
    </location>
</feature>
<dbReference type="EMBL" id="RWGY01001066">
    <property type="protein sequence ID" value="TVT97136.1"/>
    <property type="molecule type" value="Genomic_DNA"/>
</dbReference>
<dbReference type="OrthoDB" id="308440at2759"/>
<evidence type="ECO:0000256" key="8">
    <source>
        <dbReference type="PIRSR" id="PIRSR630616-1"/>
    </source>
</evidence>
<gene>
    <name evidence="15" type="ORF">EJB05_57624</name>
</gene>
<comment type="catalytic activity">
    <reaction evidence="7 12">
        <text>L-seryl-[protein] + ATP = O-phospho-L-seryl-[protein] + ADP + H(+)</text>
        <dbReference type="Rhea" id="RHEA:17989"/>
        <dbReference type="Rhea" id="RHEA-COMP:9863"/>
        <dbReference type="Rhea" id="RHEA-COMP:11604"/>
        <dbReference type="ChEBI" id="CHEBI:15378"/>
        <dbReference type="ChEBI" id="CHEBI:29999"/>
        <dbReference type="ChEBI" id="CHEBI:30616"/>
        <dbReference type="ChEBI" id="CHEBI:83421"/>
        <dbReference type="ChEBI" id="CHEBI:456216"/>
        <dbReference type="EC" id="2.7.11.1"/>
    </reaction>
</comment>
<evidence type="ECO:0000256" key="6">
    <source>
        <dbReference type="ARBA" id="ARBA00047899"/>
    </source>
</evidence>
<dbReference type="CDD" id="cd14007">
    <property type="entry name" value="STKc_Aurora"/>
    <property type="match status" value="1"/>
</dbReference>
<proteinExistence type="inferred from homology"/>
<keyword evidence="3 9" id="KW-0547">Nucleotide-binding</keyword>
<dbReference type="PROSITE" id="PS50011">
    <property type="entry name" value="PROTEIN_KINASE_DOM"/>
    <property type="match status" value="1"/>
</dbReference>
<dbReference type="PANTHER" id="PTHR24350">
    <property type="entry name" value="SERINE/THREONINE-PROTEIN KINASE IAL-RELATED"/>
    <property type="match status" value="1"/>
</dbReference>
<dbReference type="AlphaFoldDB" id="A0A5J9SEF0"/>
<evidence type="ECO:0000259" key="14">
    <source>
        <dbReference type="PROSITE" id="PS50011"/>
    </source>
</evidence>
<feature type="active site" description="Proton acceptor" evidence="8">
    <location>
        <position position="139"/>
    </location>
</feature>
<feature type="cross-link" description="Glycyl lysine isopeptide (Lys-Gly) (interchain with G-Cter in SUMO2)" evidence="10">
    <location>
        <position position="141"/>
    </location>
</feature>
<evidence type="ECO:0000256" key="1">
    <source>
        <dbReference type="ARBA" id="ARBA00022527"/>
    </source>
</evidence>
<dbReference type="InterPro" id="IPR008271">
    <property type="entry name" value="Ser/Thr_kinase_AS"/>
</dbReference>
<evidence type="ECO:0000256" key="9">
    <source>
        <dbReference type="PIRSR" id="PIRSR630616-2"/>
    </source>
</evidence>
<dbReference type="InterPro" id="IPR017441">
    <property type="entry name" value="Protein_kinase_ATP_BS"/>
</dbReference>
<evidence type="ECO:0000256" key="4">
    <source>
        <dbReference type="ARBA" id="ARBA00022777"/>
    </source>
</evidence>
<dbReference type="SUPFAM" id="SSF56112">
    <property type="entry name" value="Protein kinase-like (PK-like)"/>
    <property type="match status" value="1"/>
</dbReference>
<keyword evidence="1 12" id="KW-0723">Serine/threonine-protein kinase</keyword>
<feature type="binding site" evidence="9">
    <location>
        <begin position="94"/>
        <end position="96"/>
    </location>
    <ligand>
        <name>ATP</name>
        <dbReference type="ChEBI" id="CHEBI:30616"/>
    </ligand>
</feature>
<feature type="binding site" evidence="9">
    <location>
        <position position="26"/>
    </location>
    <ligand>
        <name>ATP</name>
        <dbReference type="ChEBI" id="CHEBI:30616"/>
    </ligand>
</feature>